<accession>A0AA41QFF6</accession>
<dbReference type="EMBL" id="JAKGSG010000034">
    <property type="protein sequence ID" value="MCF4121671.1"/>
    <property type="molecule type" value="Genomic_DNA"/>
</dbReference>
<feature type="domain" description="PucR C-terminal helix-turn-helix" evidence="1">
    <location>
        <begin position="47"/>
        <end position="105"/>
    </location>
</feature>
<proteinExistence type="predicted"/>
<dbReference type="PANTHER" id="PTHR33744">
    <property type="entry name" value="CARBOHYDRATE DIACID REGULATOR"/>
    <property type="match status" value="1"/>
</dbReference>
<evidence type="ECO:0000313" key="2">
    <source>
        <dbReference type="EMBL" id="MCF4121671.1"/>
    </source>
</evidence>
<gene>
    <name evidence="2" type="ORF">L1785_11830</name>
</gene>
<comment type="caution">
    <text evidence="2">The sequence shown here is derived from an EMBL/GenBank/DDBJ whole genome shotgun (WGS) entry which is preliminary data.</text>
</comment>
<dbReference type="Gene3D" id="1.10.10.2840">
    <property type="entry name" value="PucR C-terminal helix-turn-helix domain"/>
    <property type="match status" value="1"/>
</dbReference>
<protein>
    <submittedName>
        <fullName evidence="2">Helix-turn-helix domain-containing protein</fullName>
    </submittedName>
</protein>
<organism evidence="2 3">
    <name type="scientific">Antribacter soli</name>
    <dbReference type="NCBI Taxonomy" id="2910976"/>
    <lineage>
        <taxon>Bacteria</taxon>
        <taxon>Bacillati</taxon>
        <taxon>Actinomycetota</taxon>
        <taxon>Actinomycetes</taxon>
        <taxon>Micrococcales</taxon>
        <taxon>Promicromonosporaceae</taxon>
        <taxon>Antribacter</taxon>
    </lineage>
</organism>
<name>A0AA41QFF6_9MICO</name>
<dbReference type="RefSeq" id="WP_236089470.1">
    <property type="nucleotide sequence ID" value="NZ_JAKGSG010000034.1"/>
</dbReference>
<dbReference type="InterPro" id="IPR042070">
    <property type="entry name" value="PucR_C-HTH_sf"/>
</dbReference>
<sequence length="134" mass="14167">MSDTTDVGPAVPPLDALLLADPSGAAALARSVLSGLAGRDPRDVDLLVSTLEAWFDAAGSCSRAAGALHCHRNTVLNRLTRVAALTGRDVSDPRDAAELYTALRARRLRAGGRERGVARDVTALRRVSRRTVDP</sequence>
<dbReference type="Pfam" id="PF13556">
    <property type="entry name" value="HTH_30"/>
    <property type="match status" value="1"/>
</dbReference>
<reference evidence="2" key="1">
    <citation type="submission" date="2022-01" db="EMBL/GenBank/DDBJ databases">
        <title>Antribacter sp. nov., isolated from Guizhou of China.</title>
        <authorList>
            <person name="Chengliang C."/>
            <person name="Ya Z."/>
        </authorList>
    </citation>
    <scope>NUCLEOTIDE SEQUENCE</scope>
    <source>
        <strain evidence="2">KLBMP 9083</strain>
    </source>
</reference>
<keyword evidence="3" id="KW-1185">Reference proteome</keyword>
<dbReference type="Proteomes" id="UP001165405">
    <property type="component" value="Unassembled WGS sequence"/>
</dbReference>
<dbReference type="PANTHER" id="PTHR33744:SF1">
    <property type="entry name" value="DNA-BINDING TRANSCRIPTIONAL ACTIVATOR ADER"/>
    <property type="match status" value="1"/>
</dbReference>
<dbReference type="AlphaFoldDB" id="A0AA41QFF6"/>
<dbReference type="InterPro" id="IPR025736">
    <property type="entry name" value="PucR_C-HTH_dom"/>
</dbReference>
<dbReference type="InterPro" id="IPR051448">
    <property type="entry name" value="CdaR-like_regulators"/>
</dbReference>
<evidence type="ECO:0000259" key="1">
    <source>
        <dbReference type="Pfam" id="PF13556"/>
    </source>
</evidence>
<evidence type="ECO:0000313" key="3">
    <source>
        <dbReference type="Proteomes" id="UP001165405"/>
    </source>
</evidence>